<dbReference type="SUPFAM" id="SSF53335">
    <property type="entry name" value="S-adenosyl-L-methionine-dependent methyltransferases"/>
    <property type="match status" value="1"/>
</dbReference>
<accession>A0A9D2RJM4</accession>
<dbReference type="PANTHER" id="PTHR12049:SF7">
    <property type="entry name" value="PROTEIN ARGININE METHYLTRANSFERASE NDUFAF7, MITOCHONDRIAL"/>
    <property type="match status" value="1"/>
</dbReference>
<keyword evidence="1 3" id="KW-0489">Methyltransferase</keyword>
<protein>
    <submittedName>
        <fullName evidence="3">SAM-dependent methyltransferase</fullName>
        <ecNumber evidence="3">2.1.1.-</ecNumber>
    </submittedName>
</protein>
<dbReference type="Pfam" id="PF02636">
    <property type="entry name" value="Methyltransf_28"/>
    <property type="match status" value="1"/>
</dbReference>
<evidence type="ECO:0000313" key="3">
    <source>
        <dbReference type="EMBL" id="HJD44228.1"/>
    </source>
</evidence>
<dbReference type="InterPro" id="IPR003788">
    <property type="entry name" value="NDUFAF7"/>
</dbReference>
<dbReference type="EMBL" id="DWUQ01000085">
    <property type="protein sequence ID" value="HJD44228.1"/>
    <property type="molecule type" value="Genomic_DNA"/>
</dbReference>
<dbReference type="GO" id="GO:0032259">
    <property type="term" value="P:methylation"/>
    <property type="evidence" value="ECO:0007669"/>
    <property type="project" value="UniProtKB-KW"/>
</dbReference>
<dbReference type="PANTHER" id="PTHR12049">
    <property type="entry name" value="PROTEIN ARGININE METHYLTRANSFERASE NDUFAF7, MITOCHONDRIAL"/>
    <property type="match status" value="1"/>
</dbReference>
<dbReference type="GO" id="GO:0035243">
    <property type="term" value="F:protein-arginine omega-N symmetric methyltransferase activity"/>
    <property type="evidence" value="ECO:0007669"/>
    <property type="project" value="TreeGrafter"/>
</dbReference>
<name>A0A9D2RJM4_9BURK</name>
<organism evidence="3 4">
    <name type="scientific">Candidatus Paenalcaligenes intestinipullorum</name>
    <dbReference type="NCBI Taxonomy" id="2838718"/>
    <lineage>
        <taxon>Bacteria</taxon>
        <taxon>Pseudomonadati</taxon>
        <taxon>Pseudomonadota</taxon>
        <taxon>Betaproteobacteria</taxon>
        <taxon>Burkholderiales</taxon>
        <taxon>Alcaligenaceae</taxon>
        <taxon>Paenalcaligenes</taxon>
    </lineage>
</organism>
<dbReference type="InterPro" id="IPR038375">
    <property type="entry name" value="NDUFAF7_sf"/>
</dbReference>
<dbReference type="AlphaFoldDB" id="A0A9D2RJM4"/>
<evidence type="ECO:0000313" key="4">
    <source>
        <dbReference type="Proteomes" id="UP000823889"/>
    </source>
</evidence>
<evidence type="ECO:0000256" key="1">
    <source>
        <dbReference type="ARBA" id="ARBA00022603"/>
    </source>
</evidence>
<dbReference type="EC" id="2.1.1.-" evidence="3"/>
<reference evidence="3" key="1">
    <citation type="journal article" date="2021" name="PeerJ">
        <title>Extensive microbial diversity within the chicken gut microbiome revealed by metagenomics and culture.</title>
        <authorList>
            <person name="Gilroy R."/>
            <person name="Ravi A."/>
            <person name="Getino M."/>
            <person name="Pursley I."/>
            <person name="Horton D.L."/>
            <person name="Alikhan N.F."/>
            <person name="Baker D."/>
            <person name="Gharbi K."/>
            <person name="Hall N."/>
            <person name="Watson M."/>
            <person name="Adriaenssens E.M."/>
            <person name="Foster-Nyarko E."/>
            <person name="Jarju S."/>
            <person name="Secka A."/>
            <person name="Antonio M."/>
            <person name="Oren A."/>
            <person name="Chaudhuri R.R."/>
            <person name="La Ragione R."/>
            <person name="Hildebrand F."/>
            <person name="Pallen M.J."/>
        </authorList>
    </citation>
    <scope>NUCLEOTIDE SEQUENCE</scope>
    <source>
        <strain evidence="3">9264</strain>
    </source>
</reference>
<dbReference type="InterPro" id="IPR029063">
    <property type="entry name" value="SAM-dependent_MTases_sf"/>
</dbReference>
<dbReference type="Proteomes" id="UP000823889">
    <property type="component" value="Unassembled WGS sequence"/>
</dbReference>
<proteinExistence type="predicted"/>
<sequence>MQRLTFPVFPAGLPQLEPELLARLNHHHEQLINLVAVQPDGFLPFDQWMHHTLYAPDIGYYSGGSTKFGSQLPIGDFTTAPELTPIFGHTLAQQALQIFDQGVPLQILEFGAGSGALAEAVLGYFAQLGHAVQYQILEISPSLRHRQQQRLASFGDQVSWLEGLPSAFEGVVLANELLDAMPTHIVRRDAELTLHEVGISLADTQADQRLQSPFQWTMRPLQDTQLAELAEARLPQIPNYQSELNLQAESWVRSLGDWLARGAVLLFDYGFPQHEYYHAQRSEGTLMCHFRHHAHGEALILPGLQDLTAHVDFTAMADSAVEAGLDVLGYTSQARFLLNCGITQLLDQPPSDSSNTIALATWNHTMGAVQKLLSEAEMGELFKVLALGKEVDPPLIGFLQGDRRDRL</sequence>
<keyword evidence="2 3" id="KW-0808">Transferase</keyword>
<gene>
    <name evidence="3" type="ORF">H9906_04265</name>
</gene>
<evidence type="ECO:0000256" key="2">
    <source>
        <dbReference type="ARBA" id="ARBA00022679"/>
    </source>
</evidence>
<comment type="caution">
    <text evidence="3">The sequence shown here is derived from an EMBL/GenBank/DDBJ whole genome shotgun (WGS) entry which is preliminary data.</text>
</comment>
<reference evidence="3" key="2">
    <citation type="submission" date="2021-04" db="EMBL/GenBank/DDBJ databases">
        <authorList>
            <person name="Gilroy R."/>
        </authorList>
    </citation>
    <scope>NUCLEOTIDE SEQUENCE</scope>
    <source>
        <strain evidence="3">9264</strain>
    </source>
</reference>
<dbReference type="Gene3D" id="3.40.50.12710">
    <property type="match status" value="1"/>
</dbReference>